<dbReference type="EMBL" id="VTDN01000004">
    <property type="protein sequence ID" value="MEB5476621.1"/>
    <property type="molecule type" value="Genomic_DNA"/>
</dbReference>
<keyword evidence="3" id="KW-1185">Reference proteome</keyword>
<evidence type="ECO:0000313" key="3">
    <source>
        <dbReference type="Proteomes" id="UP001339883"/>
    </source>
</evidence>
<name>A0ABU6DS06_9GAMM</name>
<evidence type="ECO:0000256" key="1">
    <source>
        <dbReference type="SAM" id="Phobius"/>
    </source>
</evidence>
<dbReference type="RefSeq" id="WP_195770975.1">
    <property type="nucleotide sequence ID" value="NZ_VTDN01000004.1"/>
</dbReference>
<gene>
    <name evidence="2" type="ORF">I2F25_06105</name>
</gene>
<keyword evidence="1" id="KW-1133">Transmembrane helix</keyword>
<reference evidence="2 3" key="1">
    <citation type="submission" date="2019-08" db="EMBL/GenBank/DDBJ databases">
        <title>Five species of Acinetobacter isolated from floral nectar and animal pollinators.</title>
        <authorList>
            <person name="Hendry T.A."/>
        </authorList>
    </citation>
    <scope>NUCLEOTIDE SEQUENCE [LARGE SCALE GENOMIC DNA]</scope>
    <source>
        <strain evidence="2 3">MD18.27</strain>
    </source>
</reference>
<dbReference type="Proteomes" id="UP001339883">
    <property type="component" value="Unassembled WGS sequence"/>
</dbReference>
<accession>A0ABU6DS06</accession>
<sequence>MGLWVAIIIIVFVAGSIFSLRINPREKAIGMMRDKARQMSLHPRLVPAPEWTKIPKMTETRASMVAFYSILLPQATMPLMRACVENNQLVVVNGSDKFQHLQVDLKGIYAVEMQSNYIGLYWDEDADIHATQLEQMKSYLVSLAEI</sequence>
<evidence type="ECO:0000313" key="2">
    <source>
        <dbReference type="EMBL" id="MEB5476621.1"/>
    </source>
</evidence>
<feature type="transmembrane region" description="Helical" evidence="1">
    <location>
        <begin position="6"/>
        <end position="23"/>
    </location>
</feature>
<keyword evidence="1" id="KW-0812">Transmembrane</keyword>
<proteinExistence type="predicted"/>
<protein>
    <submittedName>
        <fullName evidence="2">Ammonium transporter</fullName>
    </submittedName>
</protein>
<organism evidence="2 3">
    <name type="scientific">Acinetobacter pollinis</name>
    <dbReference type="NCBI Taxonomy" id="2605270"/>
    <lineage>
        <taxon>Bacteria</taxon>
        <taxon>Pseudomonadati</taxon>
        <taxon>Pseudomonadota</taxon>
        <taxon>Gammaproteobacteria</taxon>
        <taxon>Moraxellales</taxon>
        <taxon>Moraxellaceae</taxon>
        <taxon>Acinetobacter</taxon>
    </lineage>
</organism>
<comment type="caution">
    <text evidence="2">The sequence shown here is derived from an EMBL/GenBank/DDBJ whole genome shotgun (WGS) entry which is preliminary data.</text>
</comment>
<keyword evidence="1" id="KW-0472">Membrane</keyword>